<protein>
    <submittedName>
        <fullName evidence="2">(2Fe-2S)-binding protein</fullName>
    </submittedName>
</protein>
<feature type="region of interest" description="Disordered" evidence="1">
    <location>
        <begin position="74"/>
        <end position="113"/>
    </location>
</feature>
<dbReference type="EMBL" id="CP040818">
    <property type="protein sequence ID" value="QDL91025.1"/>
    <property type="molecule type" value="Genomic_DNA"/>
</dbReference>
<dbReference type="AlphaFoldDB" id="A0A5B8FRP1"/>
<gene>
    <name evidence="2" type="ORF">FDP22_04015</name>
</gene>
<sequence length="113" mass="12394">MIICSCAVISDTDIGNAIDWMRASDPETVITPGKIYRALGKTPQCGGCMALFVANMRDNDNIGVPIHLRNLRTNRQGTFRNEGRPKGHRVSESRAQERTDRDQPVLAALPTSG</sequence>
<keyword evidence="3" id="KW-1185">Reference proteome</keyword>
<proteinExistence type="predicted"/>
<feature type="compositionally biased region" description="Basic and acidic residues" evidence="1">
    <location>
        <begin position="81"/>
        <end position="103"/>
    </location>
</feature>
<evidence type="ECO:0000313" key="2">
    <source>
        <dbReference type="EMBL" id="QDL91025.1"/>
    </source>
</evidence>
<dbReference type="OrthoDB" id="7428628at2"/>
<accession>A0A5B8FRP1</accession>
<dbReference type="Proteomes" id="UP000305888">
    <property type="component" value="Chromosome"/>
</dbReference>
<name>A0A5B8FRP1_9RHOB</name>
<organism evidence="2 3">
    <name type="scientific">Paroceanicella profunda</name>
    <dbReference type="NCBI Taxonomy" id="2579971"/>
    <lineage>
        <taxon>Bacteria</taxon>
        <taxon>Pseudomonadati</taxon>
        <taxon>Pseudomonadota</taxon>
        <taxon>Alphaproteobacteria</taxon>
        <taxon>Rhodobacterales</taxon>
        <taxon>Paracoccaceae</taxon>
        <taxon>Paroceanicella</taxon>
    </lineage>
</organism>
<dbReference type="Gene3D" id="1.10.10.1100">
    <property type="entry name" value="BFD-like [2Fe-2S]-binding domain"/>
    <property type="match status" value="1"/>
</dbReference>
<reference evidence="2 3" key="1">
    <citation type="submission" date="2019-06" db="EMBL/GenBank/DDBJ databases">
        <title>Genome sequence of Rhodobacteraceae bacterium D4M1.</title>
        <authorList>
            <person name="Cao J."/>
        </authorList>
    </citation>
    <scope>NUCLEOTIDE SEQUENCE [LARGE SCALE GENOMIC DNA]</scope>
    <source>
        <strain evidence="2 3">D4M1</strain>
    </source>
</reference>
<dbReference type="KEGG" id="ppru:FDP22_04015"/>
<evidence type="ECO:0000256" key="1">
    <source>
        <dbReference type="SAM" id="MobiDB-lite"/>
    </source>
</evidence>
<dbReference type="InterPro" id="IPR041854">
    <property type="entry name" value="BFD-like_2Fe2S-bd_dom_sf"/>
</dbReference>
<evidence type="ECO:0000313" key="3">
    <source>
        <dbReference type="Proteomes" id="UP000305888"/>
    </source>
</evidence>